<evidence type="ECO:0000259" key="6">
    <source>
        <dbReference type="PROSITE" id="PS50977"/>
    </source>
</evidence>
<dbReference type="PANTHER" id="PTHR30055">
    <property type="entry name" value="HTH-TYPE TRANSCRIPTIONAL REGULATOR RUTR"/>
    <property type="match status" value="1"/>
</dbReference>
<proteinExistence type="predicted"/>
<feature type="compositionally biased region" description="Basic and acidic residues" evidence="5">
    <location>
        <begin position="1"/>
        <end position="21"/>
    </location>
</feature>
<dbReference type="InterPro" id="IPR001647">
    <property type="entry name" value="HTH_TetR"/>
</dbReference>
<feature type="region of interest" description="Disordered" evidence="5">
    <location>
        <begin position="1"/>
        <end position="26"/>
    </location>
</feature>
<name>A0ABP8PM66_9MICO</name>
<feature type="domain" description="HTH tetR-type" evidence="6">
    <location>
        <begin position="26"/>
        <end position="86"/>
    </location>
</feature>
<dbReference type="Proteomes" id="UP001500731">
    <property type="component" value="Unassembled WGS sequence"/>
</dbReference>
<gene>
    <name evidence="7" type="ORF">GCM10023171_31620</name>
</gene>
<evidence type="ECO:0000256" key="5">
    <source>
        <dbReference type="SAM" id="MobiDB-lite"/>
    </source>
</evidence>
<dbReference type="SUPFAM" id="SSF46689">
    <property type="entry name" value="Homeodomain-like"/>
    <property type="match status" value="1"/>
</dbReference>
<evidence type="ECO:0000256" key="1">
    <source>
        <dbReference type="ARBA" id="ARBA00023015"/>
    </source>
</evidence>
<organism evidence="7 8">
    <name type="scientific">Microbacterium panaciterrae</name>
    <dbReference type="NCBI Taxonomy" id="985759"/>
    <lineage>
        <taxon>Bacteria</taxon>
        <taxon>Bacillati</taxon>
        <taxon>Actinomycetota</taxon>
        <taxon>Actinomycetes</taxon>
        <taxon>Micrococcales</taxon>
        <taxon>Microbacteriaceae</taxon>
        <taxon>Microbacterium</taxon>
    </lineage>
</organism>
<accession>A0ABP8PM66</accession>
<comment type="caution">
    <text evidence="7">The sequence shown here is derived from an EMBL/GenBank/DDBJ whole genome shotgun (WGS) entry which is preliminary data.</text>
</comment>
<evidence type="ECO:0000256" key="3">
    <source>
        <dbReference type="ARBA" id="ARBA00023163"/>
    </source>
</evidence>
<protein>
    <submittedName>
        <fullName evidence="7">TetR family transcriptional regulator</fullName>
    </submittedName>
</protein>
<sequence>MMSIDDSVRDPGRESAGEGRRERKKLQTRVALHEAAMRLVEEQGLDRATIEQICEAVDVSPRTFFNYFPSKAAAALNLPEHGVAADVIERFLAAQGEIVPALCELVGSSMDDGMDRHRIKELLMKRPELLPAFSQWMGSVREQFIELAERRTADHDQAVSAVSLVLAAMNVLVHARTTPDRPGAERLLVAVDGLVAVRGVRMTSAAPTLDE</sequence>
<keyword evidence="3" id="KW-0804">Transcription</keyword>
<keyword evidence="2 4" id="KW-0238">DNA-binding</keyword>
<evidence type="ECO:0000313" key="7">
    <source>
        <dbReference type="EMBL" id="GAA4489918.1"/>
    </source>
</evidence>
<evidence type="ECO:0000256" key="4">
    <source>
        <dbReference type="PROSITE-ProRule" id="PRU00335"/>
    </source>
</evidence>
<reference evidence="8" key="1">
    <citation type="journal article" date="2019" name="Int. J. Syst. Evol. Microbiol.">
        <title>The Global Catalogue of Microorganisms (GCM) 10K type strain sequencing project: providing services to taxonomists for standard genome sequencing and annotation.</title>
        <authorList>
            <consortium name="The Broad Institute Genomics Platform"/>
            <consortium name="The Broad Institute Genome Sequencing Center for Infectious Disease"/>
            <person name="Wu L."/>
            <person name="Ma J."/>
        </authorList>
    </citation>
    <scope>NUCLEOTIDE SEQUENCE [LARGE SCALE GENOMIC DNA]</scope>
    <source>
        <strain evidence="8">JCM 17839</strain>
    </source>
</reference>
<dbReference type="Pfam" id="PF00440">
    <property type="entry name" value="TetR_N"/>
    <property type="match status" value="1"/>
</dbReference>
<evidence type="ECO:0000256" key="2">
    <source>
        <dbReference type="ARBA" id="ARBA00023125"/>
    </source>
</evidence>
<dbReference type="PANTHER" id="PTHR30055:SF238">
    <property type="entry name" value="MYCOFACTOCIN BIOSYNTHESIS TRANSCRIPTIONAL REGULATOR MFTR-RELATED"/>
    <property type="match status" value="1"/>
</dbReference>
<evidence type="ECO:0000313" key="8">
    <source>
        <dbReference type="Proteomes" id="UP001500731"/>
    </source>
</evidence>
<feature type="DNA-binding region" description="H-T-H motif" evidence="4">
    <location>
        <begin position="49"/>
        <end position="68"/>
    </location>
</feature>
<keyword evidence="1" id="KW-0805">Transcription regulation</keyword>
<dbReference type="Gene3D" id="1.10.357.10">
    <property type="entry name" value="Tetracycline Repressor, domain 2"/>
    <property type="match status" value="1"/>
</dbReference>
<keyword evidence="8" id="KW-1185">Reference proteome</keyword>
<dbReference type="PROSITE" id="PS50977">
    <property type="entry name" value="HTH_TETR_2"/>
    <property type="match status" value="1"/>
</dbReference>
<dbReference type="InterPro" id="IPR050109">
    <property type="entry name" value="HTH-type_TetR-like_transc_reg"/>
</dbReference>
<dbReference type="EMBL" id="BAABGP010000022">
    <property type="protein sequence ID" value="GAA4489918.1"/>
    <property type="molecule type" value="Genomic_DNA"/>
</dbReference>
<dbReference type="InterPro" id="IPR009057">
    <property type="entry name" value="Homeodomain-like_sf"/>
</dbReference>